<feature type="binding site" evidence="9">
    <location>
        <position position="143"/>
    </location>
    <ligand>
        <name>GTP</name>
        <dbReference type="ChEBI" id="CHEBI:37565"/>
    </ligand>
</feature>
<evidence type="ECO:0000256" key="11">
    <source>
        <dbReference type="RuleBase" id="RU000631"/>
    </source>
</evidence>
<dbReference type="PANTHER" id="PTHR30314:SF3">
    <property type="entry name" value="MITOCHONDRIAL DIVISION PROTEIN FSZA"/>
    <property type="match status" value="1"/>
</dbReference>
<dbReference type="GO" id="GO:0032153">
    <property type="term" value="C:cell division site"/>
    <property type="evidence" value="ECO:0007669"/>
    <property type="project" value="UniProtKB-UniRule"/>
</dbReference>
<comment type="subunit">
    <text evidence="9">Homodimer. Polymerizes to form a dynamic ring structure in a strictly GTP-dependent manner. Interacts directly with several other division proteins.</text>
</comment>
<dbReference type="SUPFAM" id="SSF52490">
    <property type="entry name" value="Tubulin nucleotide-binding domain-like"/>
    <property type="match status" value="1"/>
</dbReference>
<dbReference type="Gene3D" id="3.30.1330.20">
    <property type="entry name" value="Tubulin/FtsZ, C-terminal domain"/>
    <property type="match status" value="1"/>
</dbReference>
<dbReference type="InterPro" id="IPR008280">
    <property type="entry name" value="Tub_FtsZ_C"/>
</dbReference>
<evidence type="ECO:0000256" key="5">
    <source>
        <dbReference type="ARBA" id="ARBA00023134"/>
    </source>
</evidence>
<dbReference type="FunFam" id="3.40.50.1440:FF:000023">
    <property type="entry name" value="Cell division protein FtsZ"/>
    <property type="match status" value="1"/>
</dbReference>
<keyword evidence="5 9" id="KW-0342">GTP-binding</keyword>
<dbReference type="Pfam" id="PF12327">
    <property type="entry name" value="FtsZ_C"/>
    <property type="match status" value="1"/>
</dbReference>
<gene>
    <name evidence="9 16" type="primary">ftsZ</name>
    <name evidence="17" type="ORF">EQ811_02860</name>
    <name evidence="16" type="ORF">HHM13_01335</name>
    <name evidence="15" type="ORF">HHM24_06215</name>
</gene>
<dbReference type="InterPro" id="IPR037103">
    <property type="entry name" value="Tubulin/FtsZ-like_C"/>
</dbReference>
<dbReference type="FunFam" id="3.30.1330.20:FF:000005">
    <property type="entry name" value="Cell division protein FtsZ"/>
    <property type="match status" value="1"/>
</dbReference>
<evidence type="ECO:0000313" key="18">
    <source>
        <dbReference type="Proteomes" id="UP000291949"/>
    </source>
</evidence>
<evidence type="ECO:0000259" key="13">
    <source>
        <dbReference type="SMART" id="SM00864"/>
    </source>
</evidence>
<evidence type="ECO:0000313" key="15">
    <source>
        <dbReference type="EMBL" id="NMK54351.1"/>
    </source>
</evidence>
<dbReference type="CDD" id="cd02201">
    <property type="entry name" value="FtsZ_type1"/>
    <property type="match status" value="1"/>
</dbReference>
<evidence type="ECO:0000256" key="8">
    <source>
        <dbReference type="ARBA" id="ARBA00055345"/>
    </source>
</evidence>
<sequence>MLEFEQGFNHLATLKVIGVGGGGNNAVNRMIDHGMNNVEFIAINTDGQALNLSKAESKIQIGEKLTRGLGAGANPEIGKKAAEESREQIEDAIQGADMVFVTAGMGGGTGTGAAPVVAKIAKEMGALTVGVVTRPFGFEGRKRQTQAAAGVEAMKAAVDTLIVIPNDRLLDIVDKSTPMMEAFKEADNVLRQGVQGISDLIAVSGEVNLDFADVKTIMSNQGSALMGIGVSSGENRAVEAAKKAISSPLLETSIVGAQGVLMNITGGESLSLFEAQEAADIVQDAADEDVNMIFGTVINPELQDEIVVTVIATGFEDKPSSQGRKATSTGFGSSVNSNSSNQSHATPKEDSFATNTSTSSQSSEGVSERSHSTKDDDIPSFIRNREERRSRRTRR</sequence>
<dbReference type="PROSITE" id="PS01134">
    <property type="entry name" value="FTSZ_1"/>
    <property type="match status" value="1"/>
</dbReference>
<dbReference type="InterPro" id="IPR036525">
    <property type="entry name" value="Tubulin/FtsZ_GTPase_sf"/>
</dbReference>
<dbReference type="InterPro" id="IPR024757">
    <property type="entry name" value="FtsZ_C"/>
</dbReference>
<dbReference type="Pfam" id="PF00091">
    <property type="entry name" value="Tubulin"/>
    <property type="match status" value="1"/>
</dbReference>
<dbReference type="InterPro" id="IPR018316">
    <property type="entry name" value="Tubulin/FtsZ_2-layer-sand-dom"/>
</dbReference>
<evidence type="ECO:0000313" key="16">
    <source>
        <dbReference type="EMBL" id="NMK96744.1"/>
    </source>
</evidence>
<dbReference type="Gene3D" id="3.40.50.1440">
    <property type="entry name" value="Tubulin/FtsZ, GTPase domain"/>
    <property type="match status" value="1"/>
</dbReference>
<feature type="binding site" evidence="9">
    <location>
        <begin position="21"/>
        <end position="25"/>
    </location>
    <ligand>
        <name>GTP</name>
        <dbReference type="ChEBI" id="CHEBI:37565"/>
    </ligand>
</feature>
<keyword evidence="2 9" id="KW-0963">Cytoplasm</keyword>
<keyword evidence="6 9" id="KW-0717">Septation</keyword>
<keyword evidence="3 9" id="KW-0132">Cell division</keyword>
<feature type="compositionally biased region" description="Basic and acidic residues" evidence="12">
    <location>
        <begin position="366"/>
        <end position="389"/>
    </location>
</feature>
<keyword evidence="7 9" id="KW-0131">Cell cycle</keyword>
<feature type="compositionally biased region" description="Low complexity" evidence="12">
    <location>
        <begin position="333"/>
        <end position="343"/>
    </location>
</feature>
<feature type="compositionally biased region" description="Low complexity" evidence="12">
    <location>
        <begin position="352"/>
        <end position="365"/>
    </location>
</feature>
<proteinExistence type="inferred from homology"/>
<dbReference type="HAMAP" id="MF_00909">
    <property type="entry name" value="FtsZ"/>
    <property type="match status" value="1"/>
</dbReference>
<comment type="similarity">
    <text evidence="1 9 11">Belongs to the FtsZ family.</text>
</comment>
<dbReference type="PROSITE" id="PS01135">
    <property type="entry name" value="FTSZ_2"/>
    <property type="match status" value="1"/>
</dbReference>
<dbReference type="Proteomes" id="UP000550736">
    <property type="component" value="Unassembled WGS sequence"/>
</dbReference>
<reference evidence="17 18" key="1">
    <citation type="journal article" date="2019" name="Sci. Transl. Med.">
        <title>Quorum sensing between bacterial species on the skin protects against epidermal injury in atopic dermatitis.</title>
        <authorList>
            <person name="Williams M.R."/>
        </authorList>
    </citation>
    <scope>NUCLEOTIDE SEQUENCE [LARGE SCALE GENOMIC DNA]</scope>
    <source>
        <strain evidence="17 18">H8</strain>
    </source>
</reference>
<dbReference type="NCBIfam" id="TIGR00065">
    <property type="entry name" value="ftsZ"/>
    <property type="match status" value="1"/>
</dbReference>
<comment type="caution">
    <text evidence="16">The sequence shown here is derived from an EMBL/GenBank/DDBJ whole genome shotgun (WGS) entry which is preliminary data.</text>
</comment>
<keyword evidence="4 9" id="KW-0547">Nucleotide-binding</keyword>
<evidence type="ECO:0000259" key="14">
    <source>
        <dbReference type="SMART" id="SM00865"/>
    </source>
</evidence>
<feature type="compositionally biased region" description="Polar residues" evidence="12">
    <location>
        <begin position="320"/>
        <end position="332"/>
    </location>
</feature>
<evidence type="ECO:0000313" key="19">
    <source>
        <dbReference type="Proteomes" id="UP000538955"/>
    </source>
</evidence>
<feature type="binding site" evidence="9">
    <location>
        <position position="187"/>
    </location>
    <ligand>
        <name>GTP</name>
        <dbReference type="ChEBI" id="CHEBI:37565"/>
    </ligand>
</feature>
<evidence type="ECO:0000256" key="10">
    <source>
        <dbReference type="NCBIfam" id="TIGR00065"/>
    </source>
</evidence>
<dbReference type="Proteomes" id="UP000538955">
    <property type="component" value="Unassembled WGS sequence"/>
</dbReference>
<evidence type="ECO:0000256" key="4">
    <source>
        <dbReference type="ARBA" id="ARBA00022741"/>
    </source>
</evidence>
<dbReference type="Proteomes" id="UP000291949">
    <property type="component" value="Unassembled WGS sequence"/>
</dbReference>
<dbReference type="AlphaFoldDB" id="A0A7X9WDL3"/>
<name>A0A7X9WDL3_STACP</name>
<dbReference type="GO" id="GO:0005737">
    <property type="term" value="C:cytoplasm"/>
    <property type="evidence" value="ECO:0007669"/>
    <property type="project" value="UniProtKB-SubCell"/>
</dbReference>
<evidence type="ECO:0000256" key="6">
    <source>
        <dbReference type="ARBA" id="ARBA00023210"/>
    </source>
</evidence>
<dbReference type="InterPro" id="IPR003008">
    <property type="entry name" value="Tubulin_FtsZ_GTPase"/>
</dbReference>
<reference evidence="19 20" key="2">
    <citation type="submission" date="2020-04" db="EMBL/GenBank/DDBJ databases">
        <title>The Epidemiology and Molecular Characteristics of Linezolid-Resistant Staphylococcus capitis in Huashan Hospital, Shanghai.</title>
        <authorList>
            <person name="Ding L."/>
            <person name="Li P."/>
            <person name="Yang Y."/>
            <person name="Lin D."/>
            <person name="Xu X."/>
        </authorList>
    </citation>
    <scope>NUCLEOTIDE SEQUENCE [LARGE SCALE GENOMIC DNA]</scope>
    <source>
        <strain evidence="16 20">12-86</strain>
        <strain evidence="15 19">17-84</strain>
    </source>
</reference>
<dbReference type="GO" id="GO:0005525">
    <property type="term" value="F:GTP binding"/>
    <property type="evidence" value="ECO:0007669"/>
    <property type="project" value="UniProtKB-UniRule"/>
</dbReference>
<dbReference type="SMART" id="SM00864">
    <property type="entry name" value="Tubulin"/>
    <property type="match status" value="1"/>
</dbReference>
<dbReference type="InterPro" id="IPR045061">
    <property type="entry name" value="FtsZ/CetZ"/>
</dbReference>
<dbReference type="SMART" id="SM00865">
    <property type="entry name" value="Tubulin_C"/>
    <property type="match status" value="1"/>
</dbReference>
<comment type="subcellular location">
    <subcellularLocation>
        <location evidence="9">Cytoplasm</location>
    </subcellularLocation>
    <text evidence="9">Assembles at midcell at the inner surface of the cytoplasmic membrane.</text>
</comment>
<dbReference type="PRINTS" id="PR00423">
    <property type="entry name" value="CELLDVISFTSZ"/>
</dbReference>
<feature type="domain" description="Tubulin/FtsZ GTPase" evidence="13">
    <location>
        <begin position="13"/>
        <end position="205"/>
    </location>
</feature>
<organism evidence="16 20">
    <name type="scientific">Staphylococcus capitis</name>
    <dbReference type="NCBI Taxonomy" id="29388"/>
    <lineage>
        <taxon>Bacteria</taxon>
        <taxon>Bacillati</taxon>
        <taxon>Bacillota</taxon>
        <taxon>Bacilli</taxon>
        <taxon>Bacillales</taxon>
        <taxon>Staphylococcaceae</taxon>
        <taxon>Staphylococcus</taxon>
    </lineage>
</organism>
<accession>A0A7X9WDL3</accession>
<feature type="binding site" evidence="9">
    <location>
        <begin position="108"/>
        <end position="110"/>
    </location>
    <ligand>
        <name>GTP</name>
        <dbReference type="ChEBI" id="CHEBI:37565"/>
    </ligand>
</feature>
<dbReference type="GO" id="GO:0000917">
    <property type="term" value="P:division septum assembly"/>
    <property type="evidence" value="ECO:0007669"/>
    <property type="project" value="UniProtKB-KW"/>
</dbReference>
<dbReference type="InterPro" id="IPR020805">
    <property type="entry name" value="Cell_div_FtsZ_CS"/>
</dbReference>
<dbReference type="EMBL" id="JABBLX010000001">
    <property type="protein sequence ID" value="NMK96744.1"/>
    <property type="molecule type" value="Genomic_DNA"/>
</dbReference>
<dbReference type="GO" id="GO:0051258">
    <property type="term" value="P:protein polymerization"/>
    <property type="evidence" value="ECO:0007669"/>
    <property type="project" value="UniProtKB-UniRule"/>
</dbReference>
<evidence type="ECO:0000256" key="3">
    <source>
        <dbReference type="ARBA" id="ARBA00022618"/>
    </source>
</evidence>
<dbReference type="RefSeq" id="WP_030065284.1">
    <property type="nucleotide sequence ID" value="NZ_AP014956.1"/>
</dbReference>
<dbReference type="EMBL" id="SCHC01000001">
    <property type="protein sequence ID" value="TBW78024.1"/>
    <property type="molecule type" value="Genomic_DNA"/>
</dbReference>
<dbReference type="GO" id="GO:0030428">
    <property type="term" value="C:cell septum"/>
    <property type="evidence" value="ECO:0007669"/>
    <property type="project" value="UniProtKB-ARBA"/>
</dbReference>
<dbReference type="PANTHER" id="PTHR30314">
    <property type="entry name" value="CELL DIVISION PROTEIN FTSZ-RELATED"/>
    <property type="match status" value="1"/>
</dbReference>
<evidence type="ECO:0000256" key="1">
    <source>
        <dbReference type="ARBA" id="ARBA00009690"/>
    </source>
</evidence>
<evidence type="ECO:0000313" key="17">
    <source>
        <dbReference type="EMBL" id="TBW78024.1"/>
    </source>
</evidence>
<evidence type="ECO:0000256" key="9">
    <source>
        <dbReference type="HAMAP-Rule" id="MF_00909"/>
    </source>
</evidence>
<evidence type="ECO:0000256" key="12">
    <source>
        <dbReference type="SAM" id="MobiDB-lite"/>
    </source>
</evidence>
<dbReference type="GO" id="GO:0003924">
    <property type="term" value="F:GTPase activity"/>
    <property type="evidence" value="ECO:0007669"/>
    <property type="project" value="UniProtKB-UniRule"/>
</dbReference>
<comment type="function">
    <text evidence="8 9 11">Essential cell division protein that forms a contractile ring structure (Z ring) at the future cell division site. The regulation of the ring assembly controls the timing and the location of cell division. One of the functions of the FtsZ ring is to recruit other cell division proteins to the septum to produce a new cell wall between the dividing cells. Binds GTP and shows GTPase activity.</text>
</comment>
<evidence type="ECO:0000313" key="20">
    <source>
        <dbReference type="Proteomes" id="UP000550736"/>
    </source>
</evidence>
<keyword evidence="19" id="KW-1185">Reference proteome</keyword>
<feature type="region of interest" description="Disordered" evidence="12">
    <location>
        <begin position="317"/>
        <end position="395"/>
    </location>
</feature>
<evidence type="ECO:0000256" key="7">
    <source>
        <dbReference type="ARBA" id="ARBA00023306"/>
    </source>
</evidence>
<dbReference type="SUPFAM" id="SSF55307">
    <property type="entry name" value="Tubulin C-terminal domain-like"/>
    <property type="match status" value="1"/>
</dbReference>
<feature type="binding site" evidence="9">
    <location>
        <position position="139"/>
    </location>
    <ligand>
        <name>GTP</name>
        <dbReference type="ChEBI" id="CHEBI:37565"/>
    </ligand>
</feature>
<evidence type="ECO:0000256" key="2">
    <source>
        <dbReference type="ARBA" id="ARBA00022490"/>
    </source>
</evidence>
<protein>
    <recommendedName>
        <fullName evidence="9 10">Cell division protein FtsZ</fullName>
    </recommendedName>
</protein>
<dbReference type="GO" id="GO:0043093">
    <property type="term" value="P:FtsZ-dependent cytokinesis"/>
    <property type="evidence" value="ECO:0007669"/>
    <property type="project" value="UniProtKB-UniRule"/>
</dbReference>
<dbReference type="InterPro" id="IPR000158">
    <property type="entry name" value="Cell_div_FtsZ"/>
</dbReference>
<dbReference type="EMBL" id="JABBMI010000058">
    <property type="protein sequence ID" value="NMK54351.1"/>
    <property type="molecule type" value="Genomic_DNA"/>
</dbReference>
<feature type="domain" description="Tubulin/FtsZ 2-layer sandwich" evidence="14">
    <location>
        <begin position="207"/>
        <end position="324"/>
    </location>
</feature>